<dbReference type="OrthoDB" id="3133286at2759"/>
<accession>A0A371DIH7</accession>
<gene>
    <name evidence="1" type="ORF">OH76DRAFT_1454449</name>
</gene>
<dbReference type="EMBL" id="KZ857391">
    <property type="protein sequence ID" value="RDX52333.1"/>
    <property type="molecule type" value="Genomic_DNA"/>
</dbReference>
<evidence type="ECO:0000313" key="2">
    <source>
        <dbReference type="Proteomes" id="UP000256964"/>
    </source>
</evidence>
<evidence type="ECO:0000313" key="1">
    <source>
        <dbReference type="EMBL" id="RDX52333.1"/>
    </source>
</evidence>
<dbReference type="Proteomes" id="UP000256964">
    <property type="component" value="Unassembled WGS sequence"/>
</dbReference>
<organism evidence="1 2">
    <name type="scientific">Lentinus brumalis</name>
    <dbReference type="NCBI Taxonomy" id="2498619"/>
    <lineage>
        <taxon>Eukaryota</taxon>
        <taxon>Fungi</taxon>
        <taxon>Dikarya</taxon>
        <taxon>Basidiomycota</taxon>
        <taxon>Agaricomycotina</taxon>
        <taxon>Agaricomycetes</taxon>
        <taxon>Polyporales</taxon>
        <taxon>Polyporaceae</taxon>
        <taxon>Lentinus</taxon>
    </lineage>
</organism>
<dbReference type="InterPro" id="IPR043519">
    <property type="entry name" value="NT_sf"/>
</dbReference>
<dbReference type="AlphaFoldDB" id="A0A371DIH7"/>
<proteinExistence type="predicted"/>
<keyword evidence="2" id="KW-1185">Reference proteome</keyword>
<protein>
    <recommendedName>
        <fullName evidence="3">Nucleotidyltransferase</fullName>
    </recommendedName>
</protein>
<reference evidence="1 2" key="1">
    <citation type="journal article" date="2018" name="Biotechnol. Biofuels">
        <title>Integrative visual omics of the white-rot fungus Polyporus brumalis exposes the biotechnological potential of its oxidative enzymes for delignifying raw plant biomass.</title>
        <authorList>
            <person name="Miyauchi S."/>
            <person name="Rancon A."/>
            <person name="Drula E."/>
            <person name="Hage H."/>
            <person name="Chaduli D."/>
            <person name="Favel A."/>
            <person name="Grisel S."/>
            <person name="Henrissat B."/>
            <person name="Herpoel-Gimbert I."/>
            <person name="Ruiz-Duenas F.J."/>
            <person name="Chevret D."/>
            <person name="Hainaut M."/>
            <person name="Lin J."/>
            <person name="Wang M."/>
            <person name="Pangilinan J."/>
            <person name="Lipzen A."/>
            <person name="Lesage-Meessen L."/>
            <person name="Navarro D."/>
            <person name="Riley R."/>
            <person name="Grigoriev I.V."/>
            <person name="Zhou S."/>
            <person name="Raouche S."/>
            <person name="Rosso M.N."/>
        </authorList>
    </citation>
    <scope>NUCLEOTIDE SEQUENCE [LARGE SCALE GENOMIC DNA]</scope>
    <source>
        <strain evidence="1 2">BRFM 1820</strain>
    </source>
</reference>
<name>A0A371DIH7_9APHY</name>
<dbReference type="Gene3D" id="3.30.460.40">
    <property type="match status" value="1"/>
</dbReference>
<sequence>MAPTKSQVLDIARKAIDIFAKHGLKCCLTGGVASQLYGVSRTPSDVDLVVLTKSYGQETLKEILAIADSRFYLVPSKTMFATYKVLWYRLTEGSYAYTKTHIRALYDCKVDILVPEGDMNIPDVPHARITTRSGLPLMPLIPQLLLKLQAWSDHRAATQSHLRMKQYVDVRDIDALLAIAVREGARAEDARKEDDGWLAGSAFRVAEARLSSFIWYGSPASASLWRKLGFTVA</sequence>
<evidence type="ECO:0008006" key="3">
    <source>
        <dbReference type="Google" id="ProtNLM"/>
    </source>
</evidence>
<dbReference type="SUPFAM" id="SSF81301">
    <property type="entry name" value="Nucleotidyltransferase"/>
    <property type="match status" value="1"/>
</dbReference>